<feature type="region of interest" description="Disordered" evidence="1">
    <location>
        <begin position="340"/>
        <end position="414"/>
    </location>
</feature>
<dbReference type="Pfam" id="PF03909">
    <property type="entry name" value="BSD"/>
    <property type="match status" value="1"/>
</dbReference>
<feature type="compositionally biased region" description="Basic and acidic residues" evidence="1">
    <location>
        <begin position="53"/>
        <end position="62"/>
    </location>
</feature>
<name>A0A7N0ZQ63_KALFE</name>
<feature type="region of interest" description="Disordered" evidence="1">
    <location>
        <begin position="1"/>
        <end position="62"/>
    </location>
</feature>
<evidence type="ECO:0000313" key="3">
    <source>
        <dbReference type="EnsemblPlants" id="Kaladp0011s1189.1.v1.1"/>
    </source>
</evidence>
<feature type="compositionally biased region" description="Acidic residues" evidence="1">
    <location>
        <begin position="32"/>
        <end position="52"/>
    </location>
</feature>
<keyword evidence="4" id="KW-1185">Reference proteome</keyword>
<feature type="compositionally biased region" description="Acidic residues" evidence="1">
    <location>
        <begin position="379"/>
        <end position="395"/>
    </location>
</feature>
<protein>
    <recommendedName>
        <fullName evidence="2">BSD domain-containing protein</fullName>
    </recommendedName>
</protein>
<dbReference type="Gene3D" id="1.10.3970.10">
    <property type="entry name" value="BSD domain"/>
    <property type="match status" value="1"/>
</dbReference>
<feature type="domain" description="BSD" evidence="2">
    <location>
        <begin position="183"/>
        <end position="236"/>
    </location>
</feature>
<feature type="compositionally biased region" description="Basic and acidic residues" evidence="1">
    <location>
        <begin position="12"/>
        <end position="22"/>
    </location>
</feature>
<dbReference type="PROSITE" id="PS50858">
    <property type="entry name" value="BSD"/>
    <property type="match status" value="1"/>
</dbReference>
<feature type="compositionally biased region" description="Basic and acidic residues" evidence="1">
    <location>
        <begin position="403"/>
        <end position="414"/>
    </location>
</feature>
<feature type="compositionally biased region" description="Acidic residues" evidence="1">
    <location>
        <begin position="357"/>
        <end position="367"/>
    </location>
</feature>
<dbReference type="EnsemblPlants" id="Kaladp0011s1189.1.v1.1">
    <property type="protein sequence ID" value="Kaladp0011s1189.1.v1.1"/>
    <property type="gene ID" value="Kaladp0011s1189.v1.1"/>
</dbReference>
<organism evidence="3 4">
    <name type="scientific">Kalanchoe fedtschenkoi</name>
    <name type="common">Lavender scallops</name>
    <name type="synonym">South American air plant</name>
    <dbReference type="NCBI Taxonomy" id="63787"/>
    <lineage>
        <taxon>Eukaryota</taxon>
        <taxon>Viridiplantae</taxon>
        <taxon>Streptophyta</taxon>
        <taxon>Embryophyta</taxon>
        <taxon>Tracheophyta</taxon>
        <taxon>Spermatophyta</taxon>
        <taxon>Magnoliopsida</taxon>
        <taxon>eudicotyledons</taxon>
        <taxon>Gunneridae</taxon>
        <taxon>Pentapetalae</taxon>
        <taxon>Saxifragales</taxon>
        <taxon>Crassulaceae</taxon>
        <taxon>Kalanchoe</taxon>
    </lineage>
</organism>
<feature type="region of interest" description="Disordered" evidence="1">
    <location>
        <begin position="267"/>
        <end position="300"/>
    </location>
</feature>
<accession>A0A7N0ZQ63</accession>
<dbReference type="InterPro" id="IPR035925">
    <property type="entry name" value="BSD_dom_sf"/>
</dbReference>
<reference evidence="3" key="1">
    <citation type="submission" date="2021-01" db="UniProtKB">
        <authorList>
            <consortium name="EnsemblPlants"/>
        </authorList>
    </citation>
    <scope>IDENTIFICATION</scope>
</reference>
<evidence type="ECO:0000256" key="1">
    <source>
        <dbReference type="SAM" id="MobiDB-lite"/>
    </source>
</evidence>
<dbReference type="AlphaFoldDB" id="A0A7N0ZQ63"/>
<feature type="compositionally biased region" description="Basic and acidic residues" evidence="1">
    <location>
        <begin position="267"/>
        <end position="289"/>
    </location>
</feature>
<evidence type="ECO:0000259" key="2">
    <source>
        <dbReference type="PROSITE" id="PS50858"/>
    </source>
</evidence>
<dbReference type="OMA" id="CHMTESY"/>
<proteinExistence type="predicted"/>
<dbReference type="SMART" id="SM00751">
    <property type="entry name" value="BSD"/>
    <property type="match status" value="1"/>
</dbReference>
<dbReference type="Gramene" id="Kaladp0011s1189.1.v1.1">
    <property type="protein sequence ID" value="Kaladp0011s1189.1.v1.1"/>
    <property type="gene ID" value="Kaladp0011s1189.v1.1"/>
</dbReference>
<dbReference type="SUPFAM" id="SSF140383">
    <property type="entry name" value="BSD domain-like"/>
    <property type="match status" value="1"/>
</dbReference>
<dbReference type="PANTHER" id="PTHR31923">
    <property type="entry name" value="BSD DOMAIN-CONTAINING PROTEIN"/>
    <property type="match status" value="1"/>
</dbReference>
<dbReference type="Proteomes" id="UP000594263">
    <property type="component" value="Unplaced"/>
</dbReference>
<sequence>MAWLARSFADSLRIDGDERERAQSGSHAQSESESEAALEDVFDEEEEGGEGDDPSRGVKEDLTELTQTLTRQFWGVASFLAPPPPPPFPRLVAKPDTKVPDFEGDGEGPELELDTDGGVVLRSSCGVGEEAANLDSKAAEEEEEEEEEVWDVVGITEEVLTFARNIAMHPETWLDYPIEEEDDPDEFVMNTDQREHTYALEYLSPRLAALRIELCPAHMSEGYFWKVYFVLLHSRLEKQDAEILSTPQVMAARSLWMKELQKQTQERAWLARDTSHSEEHSHSSYDHHVPPSYNDSHSGSLPYKTYEHMITDHVVEKHPIPSTETHFIDKIITVDKPMIESSDENSQPGPSVKQLIEDEEEDDDDWLKDENINTSIPIWEEEEVSFSDLEEDEDLLPLKPKPVSKDSDTAKQSF</sequence>
<dbReference type="PANTHER" id="PTHR31923:SF27">
    <property type="entry name" value="BSD DOMAIN-CONTAINING PROTEIN"/>
    <property type="match status" value="1"/>
</dbReference>
<dbReference type="InterPro" id="IPR005607">
    <property type="entry name" value="BSD_dom"/>
</dbReference>
<evidence type="ECO:0000313" key="4">
    <source>
        <dbReference type="Proteomes" id="UP000594263"/>
    </source>
</evidence>